<sequence>AEARLPWHRVRTILQGLEVSRAAAGVMDVKGSMRQLQALQVEVLTALRGVAVEEALANLEFSDEILPRLWRLLGDREAPAETGGLGLVPREAGCADPVFEETVNIAALWDKESDTGWYLYRLAAIDPTM</sequence>
<evidence type="ECO:0000313" key="2">
    <source>
        <dbReference type="Proteomes" id="UP000649617"/>
    </source>
</evidence>
<gene>
    <name evidence="1" type="ORF">SPIL2461_LOCUS17229</name>
</gene>
<dbReference type="Proteomes" id="UP000649617">
    <property type="component" value="Unassembled WGS sequence"/>
</dbReference>
<evidence type="ECO:0000313" key="1">
    <source>
        <dbReference type="EMBL" id="CAE7647588.1"/>
    </source>
</evidence>
<feature type="non-terminal residue" evidence="1">
    <location>
        <position position="1"/>
    </location>
</feature>
<reference evidence="1" key="1">
    <citation type="submission" date="2021-02" db="EMBL/GenBank/DDBJ databases">
        <authorList>
            <person name="Dougan E. K."/>
            <person name="Rhodes N."/>
            <person name="Thang M."/>
            <person name="Chan C."/>
        </authorList>
    </citation>
    <scope>NUCLEOTIDE SEQUENCE</scope>
</reference>
<organism evidence="1 2">
    <name type="scientific">Symbiodinium pilosum</name>
    <name type="common">Dinoflagellate</name>
    <dbReference type="NCBI Taxonomy" id="2952"/>
    <lineage>
        <taxon>Eukaryota</taxon>
        <taxon>Sar</taxon>
        <taxon>Alveolata</taxon>
        <taxon>Dinophyceae</taxon>
        <taxon>Suessiales</taxon>
        <taxon>Symbiodiniaceae</taxon>
        <taxon>Symbiodinium</taxon>
    </lineage>
</organism>
<name>A0A812VMG3_SYMPI</name>
<accession>A0A812VMG3</accession>
<dbReference type="AlphaFoldDB" id="A0A812VMG3"/>
<comment type="caution">
    <text evidence="1">The sequence shown here is derived from an EMBL/GenBank/DDBJ whole genome shotgun (WGS) entry which is preliminary data.</text>
</comment>
<keyword evidence="2" id="KW-1185">Reference proteome</keyword>
<dbReference type="EMBL" id="CAJNIZ010043028">
    <property type="protein sequence ID" value="CAE7647588.1"/>
    <property type="molecule type" value="Genomic_DNA"/>
</dbReference>
<proteinExistence type="predicted"/>
<protein>
    <submittedName>
        <fullName evidence="1">Uncharacterized protein</fullName>
    </submittedName>
</protein>